<gene>
    <name evidence="1" type="ORF">DRE_04442</name>
</gene>
<dbReference type="OrthoDB" id="5271391at2759"/>
<protein>
    <submittedName>
        <fullName evidence="1">Uncharacterized protein</fullName>
    </submittedName>
</protein>
<sequence>MSSAPNPASVILARREADESVHDDSKTYLTATIPSTPRITRLSFTLRSNDQGWSSSLEDNGTYKGSWPWLDVELWRPLPSSSTPPPPNFSLAGDS</sequence>
<keyword evidence="2" id="KW-1185">Reference proteome</keyword>
<evidence type="ECO:0000313" key="1">
    <source>
        <dbReference type="EMBL" id="EWC46271.1"/>
    </source>
</evidence>
<dbReference type="AlphaFoldDB" id="W7HQ37"/>
<proteinExistence type="predicted"/>
<evidence type="ECO:0000313" key="2">
    <source>
        <dbReference type="Proteomes" id="UP000024837"/>
    </source>
</evidence>
<organism evidence="1 2">
    <name type="scientific">Drechslerella stenobrocha 248</name>
    <dbReference type="NCBI Taxonomy" id="1043628"/>
    <lineage>
        <taxon>Eukaryota</taxon>
        <taxon>Fungi</taxon>
        <taxon>Dikarya</taxon>
        <taxon>Ascomycota</taxon>
        <taxon>Pezizomycotina</taxon>
        <taxon>Orbiliomycetes</taxon>
        <taxon>Orbiliales</taxon>
        <taxon>Orbiliaceae</taxon>
        <taxon>Drechslerella</taxon>
    </lineage>
</organism>
<dbReference type="EMBL" id="KI966419">
    <property type="protein sequence ID" value="EWC46271.1"/>
    <property type="molecule type" value="Genomic_DNA"/>
</dbReference>
<accession>W7HQ37</accession>
<name>W7HQ37_9PEZI</name>
<dbReference type="Proteomes" id="UP000024837">
    <property type="component" value="Unassembled WGS sequence"/>
</dbReference>
<reference evidence="1 2" key="1">
    <citation type="submission" date="2013-05" db="EMBL/GenBank/DDBJ databases">
        <title>Drechslerella stenobrocha genome reveals carnivorous origination and mechanical trapping mechanism of predatory fungi.</title>
        <authorList>
            <person name="Liu X."/>
            <person name="Zhang W."/>
            <person name="Liu K."/>
        </authorList>
    </citation>
    <scope>NUCLEOTIDE SEQUENCE [LARGE SCALE GENOMIC DNA]</scope>
    <source>
        <strain evidence="1 2">248</strain>
    </source>
</reference>
<dbReference type="HOGENOM" id="CLU_2372784_0_0_1"/>